<dbReference type="Gene3D" id="3.40.50.300">
    <property type="entry name" value="P-loop containing nucleotide triphosphate hydrolases"/>
    <property type="match status" value="2"/>
</dbReference>
<sequence length="628" mass="72528">MIACSVNHIGKMYGGNLIFENISFEIHEKDRVGLVGRNGGGKTTLFRLLAGAEEPDAGQVHWKKGTEIGYLAQIPNYSNEITTKLVLQTAFSSLLEMDKKMKQLEEEMGSEQDSDQLQILIEQYGDFQDQFAIKGGYEIEANIERIVNGLQISDLLEKPFGKLSGGEKTKVGLALILLKNPDFLLLDEPTNHLDLMAVEWLGGFLKDYNGTVVVVSHDRYFLDEVVNKIYDLEDGEIQCYQTNFTGFVKEKEERLLREFQAYEEQQKKIKKMKEAIKRLREWANRANPPNEGLHKRARNMERALERMEELSRPNLNRKKMGLEMESTDRSGKDVALLKGVSMAFGDQHLFHSVNMHVTYQQRVAIVGENGSGKSTLLKILLQQIRANEGEVRLGSNVKIGYLSQHIFSDAKEETVIEAFRNEVKVTEGEARHILARFLFYGYMVFRKVSQLSGGERMRLRLAQLMHQDMNLLILDEPTNHLDIESREVLEEVLEDYNGTIIAVSHDRYFLNRLFEKIYWIDSKQVHSFDGNYDWAKGRMQQIQQRKLPPQSVEKVKAKVLIKEGKDRPKLDLVQLETRIAEVESNLFSIENRLNEQQDLQELQKLYHEKEKLEAEREELYHQLEVLTE</sequence>
<dbReference type="STRING" id="1742359.GCA_001439625_03508"/>
<evidence type="ECO:0000256" key="3">
    <source>
        <dbReference type="SAM" id="Coils"/>
    </source>
</evidence>
<dbReference type="SMART" id="SM00382">
    <property type="entry name" value="AAA"/>
    <property type="match status" value="2"/>
</dbReference>
<dbReference type="Pfam" id="PF12848">
    <property type="entry name" value="ABC_tran_Xtn"/>
    <property type="match status" value="1"/>
</dbReference>
<feature type="coiled-coil region" evidence="3">
    <location>
        <begin position="87"/>
        <end position="114"/>
    </location>
</feature>
<dbReference type="NCBIfam" id="NF000355">
    <property type="entry name" value="ribo_prot_ABC_F"/>
    <property type="match status" value="1"/>
</dbReference>
<dbReference type="FunFam" id="3.40.50.300:FF:000011">
    <property type="entry name" value="Putative ABC transporter ATP-binding component"/>
    <property type="match status" value="1"/>
</dbReference>
<evidence type="ECO:0000313" key="6">
    <source>
        <dbReference type="Proteomes" id="UP000321555"/>
    </source>
</evidence>
<evidence type="ECO:0000259" key="4">
    <source>
        <dbReference type="PROSITE" id="PS50893"/>
    </source>
</evidence>
<dbReference type="EMBL" id="CP042593">
    <property type="protein sequence ID" value="QED49344.1"/>
    <property type="molecule type" value="Genomic_DNA"/>
</dbReference>
<dbReference type="PANTHER" id="PTHR42855:SF2">
    <property type="entry name" value="DRUG RESISTANCE ABC TRANSPORTER,ATP-BINDING PROTEIN"/>
    <property type="match status" value="1"/>
</dbReference>
<dbReference type="InterPro" id="IPR027417">
    <property type="entry name" value="P-loop_NTPase"/>
</dbReference>
<dbReference type="RefSeq" id="WP_057773614.1">
    <property type="nucleotide sequence ID" value="NZ_CP042593.1"/>
</dbReference>
<dbReference type="GO" id="GO:0016887">
    <property type="term" value="F:ATP hydrolysis activity"/>
    <property type="evidence" value="ECO:0007669"/>
    <property type="project" value="InterPro"/>
</dbReference>
<dbReference type="InterPro" id="IPR051309">
    <property type="entry name" value="ABCF_ATPase"/>
</dbReference>
<dbReference type="PROSITE" id="PS00211">
    <property type="entry name" value="ABC_TRANSPORTER_1"/>
    <property type="match status" value="2"/>
</dbReference>
<dbReference type="KEGG" id="bda:FSZ17_19910"/>
<evidence type="ECO:0000313" key="5">
    <source>
        <dbReference type="EMBL" id="QED49344.1"/>
    </source>
</evidence>
<gene>
    <name evidence="5" type="primary">abc-f</name>
    <name evidence="5" type="ORF">FSZ17_19910</name>
</gene>
<keyword evidence="1" id="KW-0547">Nucleotide-binding</keyword>
<feature type="domain" description="ABC transporter" evidence="4">
    <location>
        <begin position="335"/>
        <end position="547"/>
    </location>
</feature>
<dbReference type="GO" id="GO:0005524">
    <property type="term" value="F:ATP binding"/>
    <property type="evidence" value="ECO:0007669"/>
    <property type="project" value="UniProtKB-KW"/>
</dbReference>
<organism evidence="5 6">
    <name type="scientific">Cytobacillus dafuensis</name>
    <name type="common">Bacillus dafuensis</name>
    <dbReference type="NCBI Taxonomy" id="1742359"/>
    <lineage>
        <taxon>Bacteria</taxon>
        <taxon>Bacillati</taxon>
        <taxon>Bacillota</taxon>
        <taxon>Bacilli</taxon>
        <taxon>Bacillales</taxon>
        <taxon>Bacillaceae</taxon>
        <taxon>Cytobacillus</taxon>
    </lineage>
</organism>
<feature type="domain" description="ABC transporter" evidence="4">
    <location>
        <begin position="4"/>
        <end position="259"/>
    </location>
</feature>
<dbReference type="AlphaFoldDB" id="A0A5B8Z8Q4"/>
<keyword evidence="2" id="KW-0067">ATP-binding</keyword>
<dbReference type="FunFam" id="3.40.50.300:FF:001807">
    <property type="entry name" value="ABC transporter ATP-binding protein"/>
    <property type="match status" value="1"/>
</dbReference>
<protein>
    <submittedName>
        <fullName evidence="5">ABC-F type ribosomal protection protein</fullName>
    </submittedName>
</protein>
<dbReference type="SUPFAM" id="SSF52540">
    <property type="entry name" value="P-loop containing nucleoside triphosphate hydrolases"/>
    <property type="match status" value="2"/>
</dbReference>
<dbReference type="Pfam" id="PF00005">
    <property type="entry name" value="ABC_tran"/>
    <property type="match status" value="2"/>
</dbReference>
<name>A0A5B8Z8Q4_CYTDA</name>
<feature type="coiled-coil region" evidence="3">
    <location>
        <begin position="248"/>
        <end position="310"/>
    </location>
</feature>
<evidence type="ECO:0000256" key="1">
    <source>
        <dbReference type="ARBA" id="ARBA00022741"/>
    </source>
</evidence>
<keyword evidence="3" id="KW-0175">Coiled coil</keyword>
<dbReference type="InterPro" id="IPR017871">
    <property type="entry name" value="ABC_transporter-like_CS"/>
</dbReference>
<evidence type="ECO:0000256" key="2">
    <source>
        <dbReference type="ARBA" id="ARBA00022840"/>
    </source>
</evidence>
<dbReference type="PANTHER" id="PTHR42855">
    <property type="entry name" value="ABC TRANSPORTER ATP-BINDING SUBUNIT"/>
    <property type="match status" value="1"/>
</dbReference>
<dbReference type="InterPro" id="IPR032781">
    <property type="entry name" value="ABC_tran_Xtn"/>
</dbReference>
<accession>A0A5B8Z8Q4</accession>
<keyword evidence="6" id="KW-1185">Reference proteome</keyword>
<feature type="coiled-coil region" evidence="3">
    <location>
        <begin position="572"/>
        <end position="622"/>
    </location>
</feature>
<dbReference type="PROSITE" id="PS50893">
    <property type="entry name" value="ABC_TRANSPORTER_2"/>
    <property type="match status" value="2"/>
</dbReference>
<dbReference type="OrthoDB" id="9760950at2"/>
<dbReference type="InterPro" id="IPR003593">
    <property type="entry name" value="AAA+_ATPase"/>
</dbReference>
<reference evidence="6" key="1">
    <citation type="submission" date="2019-08" db="EMBL/GenBank/DDBJ databases">
        <authorList>
            <person name="Zheng X."/>
        </authorList>
    </citation>
    <scope>NUCLEOTIDE SEQUENCE [LARGE SCALE GENOMIC DNA]</scope>
    <source>
        <strain evidence="6">FJAT-25496</strain>
    </source>
</reference>
<dbReference type="InterPro" id="IPR003439">
    <property type="entry name" value="ABC_transporter-like_ATP-bd"/>
</dbReference>
<dbReference type="CDD" id="cd03221">
    <property type="entry name" value="ABCF_EF-3"/>
    <property type="match status" value="2"/>
</dbReference>
<proteinExistence type="predicted"/>
<dbReference type="Proteomes" id="UP000321555">
    <property type="component" value="Chromosome"/>
</dbReference>